<organism evidence="1 2">
    <name type="scientific">Actinoplanes siamensis</name>
    <dbReference type="NCBI Taxonomy" id="1223317"/>
    <lineage>
        <taxon>Bacteria</taxon>
        <taxon>Bacillati</taxon>
        <taxon>Actinomycetota</taxon>
        <taxon>Actinomycetes</taxon>
        <taxon>Micromonosporales</taxon>
        <taxon>Micromonosporaceae</taxon>
        <taxon>Actinoplanes</taxon>
    </lineage>
</organism>
<dbReference type="Gene3D" id="3.40.50.300">
    <property type="entry name" value="P-loop containing nucleotide triphosphate hydrolases"/>
    <property type="match status" value="1"/>
</dbReference>
<keyword evidence="2" id="KW-1185">Reference proteome</keyword>
<sequence length="270" mass="27269">MPLLTVTYIKGRPGATTTALGLAASAPADARATVVECDPAGGDLMRRLDLAATPSLVDVAAAARGAADADTAFASGVQPVTVGDVVVPVVAAPAGGAQTRAALPELAGTGRAVLMASDRLVVADCGRLSAGSAAWPVLRLADVVLVMVRARADELAHLREALAELVDVGTGRLVVVLAAGGVYPAGEVAHVLRTHVSEELARDPGAVEVLGPLPEDRKGAAVLGGELLAGSRWRRLPLMRAYARVLDDLAAGLTVALPASPDPICEEALG</sequence>
<evidence type="ECO:0008006" key="3">
    <source>
        <dbReference type="Google" id="ProtNLM"/>
    </source>
</evidence>
<evidence type="ECO:0000313" key="2">
    <source>
        <dbReference type="Proteomes" id="UP000629619"/>
    </source>
</evidence>
<gene>
    <name evidence="1" type="ORF">Asi03nite_21820</name>
</gene>
<protein>
    <recommendedName>
        <fullName evidence="3">MinD-like ATPase involved in chromosome partitioning or flagellar assembly</fullName>
    </recommendedName>
</protein>
<name>A0A919TJR5_9ACTN</name>
<dbReference type="RefSeq" id="WP_203678555.1">
    <property type="nucleotide sequence ID" value="NZ_BOMW01000020.1"/>
</dbReference>
<evidence type="ECO:0000313" key="1">
    <source>
        <dbReference type="EMBL" id="GIF04644.1"/>
    </source>
</evidence>
<dbReference type="SUPFAM" id="SSF52540">
    <property type="entry name" value="P-loop containing nucleoside triphosphate hydrolases"/>
    <property type="match status" value="1"/>
</dbReference>
<accession>A0A919TJR5</accession>
<proteinExistence type="predicted"/>
<dbReference type="EMBL" id="BOMW01000020">
    <property type="protein sequence ID" value="GIF04644.1"/>
    <property type="molecule type" value="Genomic_DNA"/>
</dbReference>
<dbReference type="AlphaFoldDB" id="A0A919TJR5"/>
<reference evidence="1" key="1">
    <citation type="submission" date="2021-01" db="EMBL/GenBank/DDBJ databases">
        <title>Whole genome shotgun sequence of Actinoplanes siamensis NBRC 109076.</title>
        <authorList>
            <person name="Komaki H."/>
            <person name="Tamura T."/>
        </authorList>
    </citation>
    <scope>NUCLEOTIDE SEQUENCE</scope>
    <source>
        <strain evidence="1">NBRC 109076</strain>
    </source>
</reference>
<dbReference type="Proteomes" id="UP000629619">
    <property type="component" value="Unassembled WGS sequence"/>
</dbReference>
<dbReference type="InterPro" id="IPR027417">
    <property type="entry name" value="P-loop_NTPase"/>
</dbReference>
<comment type="caution">
    <text evidence="1">The sequence shown here is derived from an EMBL/GenBank/DDBJ whole genome shotgun (WGS) entry which is preliminary data.</text>
</comment>